<dbReference type="Proteomes" id="UP000324222">
    <property type="component" value="Unassembled WGS sequence"/>
</dbReference>
<organism evidence="2 3">
    <name type="scientific">Portunus trituberculatus</name>
    <name type="common">Swimming crab</name>
    <name type="synonym">Neptunus trituberculatus</name>
    <dbReference type="NCBI Taxonomy" id="210409"/>
    <lineage>
        <taxon>Eukaryota</taxon>
        <taxon>Metazoa</taxon>
        <taxon>Ecdysozoa</taxon>
        <taxon>Arthropoda</taxon>
        <taxon>Crustacea</taxon>
        <taxon>Multicrustacea</taxon>
        <taxon>Malacostraca</taxon>
        <taxon>Eumalacostraca</taxon>
        <taxon>Eucarida</taxon>
        <taxon>Decapoda</taxon>
        <taxon>Pleocyemata</taxon>
        <taxon>Brachyura</taxon>
        <taxon>Eubrachyura</taxon>
        <taxon>Portunoidea</taxon>
        <taxon>Portunidae</taxon>
        <taxon>Portuninae</taxon>
        <taxon>Portunus</taxon>
    </lineage>
</organism>
<feature type="region of interest" description="Disordered" evidence="1">
    <location>
        <begin position="25"/>
        <end position="53"/>
    </location>
</feature>
<keyword evidence="3" id="KW-1185">Reference proteome</keyword>
<dbReference type="EMBL" id="VSRR010062963">
    <property type="protein sequence ID" value="MPC83629.1"/>
    <property type="molecule type" value="Genomic_DNA"/>
</dbReference>
<protein>
    <submittedName>
        <fullName evidence="2">Uncharacterized protein</fullName>
    </submittedName>
</protein>
<evidence type="ECO:0000256" key="1">
    <source>
        <dbReference type="SAM" id="MobiDB-lite"/>
    </source>
</evidence>
<gene>
    <name evidence="2" type="ORF">E2C01_078343</name>
</gene>
<comment type="caution">
    <text evidence="2">The sequence shown here is derived from an EMBL/GenBank/DDBJ whole genome shotgun (WGS) entry which is preliminary data.</text>
</comment>
<name>A0A5B7INL5_PORTR</name>
<proteinExistence type="predicted"/>
<reference evidence="2 3" key="1">
    <citation type="submission" date="2019-05" db="EMBL/GenBank/DDBJ databases">
        <title>Another draft genome of Portunus trituberculatus and its Hox gene families provides insights of decapod evolution.</title>
        <authorList>
            <person name="Jeong J.-H."/>
            <person name="Song I."/>
            <person name="Kim S."/>
            <person name="Choi T."/>
            <person name="Kim D."/>
            <person name="Ryu S."/>
            <person name="Kim W."/>
        </authorList>
    </citation>
    <scope>NUCLEOTIDE SEQUENCE [LARGE SCALE GENOMIC DNA]</scope>
    <source>
        <tissue evidence="2">Muscle</tissue>
    </source>
</reference>
<sequence length="105" mass="11722">MYSCSGRICKGRRLGSFLSSLVGVSTTTTPEQLPGSPLPRTADHYGTPTAPHPVKMLPTLTSLSTLPTVHYSALWPRKERLYPRDIATKWGNDNKGKHLRRKTYI</sequence>
<dbReference type="AlphaFoldDB" id="A0A5B7INL5"/>
<evidence type="ECO:0000313" key="3">
    <source>
        <dbReference type="Proteomes" id="UP000324222"/>
    </source>
</evidence>
<evidence type="ECO:0000313" key="2">
    <source>
        <dbReference type="EMBL" id="MPC83629.1"/>
    </source>
</evidence>
<accession>A0A5B7INL5</accession>